<dbReference type="GO" id="GO:0016788">
    <property type="term" value="F:hydrolase activity, acting on ester bonds"/>
    <property type="evidence" value="ECO:0007669"/>
    <property type="project" value="InterPro"/>
</dbReference>
<organism evidence="5 6">
    <name type="scientific">Symbiodinium natans</name>
    <dbReference type="NCBI Taxonomy" id="878477"/>
    <lineage>
        <taxon>Eukaryota</taxon>
        <taxon>Sar</taxon>
        <taxon>Alveolata</taxon>
        <taxon>Dinophyceae</taxon>
        <taxon>Suessiales</taxon>
        <taxon>Symbiodiniaceae</taxon>
        <taxon>Symbiodinium</taxon>
    </lineage>
</organism>
<feature type="domain" description="C3H1-type" evidence="4">
    <location>
        <begin position="257"/>
        <end position="283"/>
    </location>
</feature>
<dbReference type="PANTHER" id="PTHR46363:SF1">
    <property type="entry name" value="DEOXYRIBONUCLEASE TATDN2-RELATED"/>
    <property type="match status" value="1"/>
</dbReference>
<dbReference type="Gene3D" id="3.20.20.140">
    <property type="entry name" value="Metal-dependent hydrolases"/>
    <property type="match status" value="1"/>
</dbReference>
<evidence type="ECO:0000256" key="1">
    <source>
        <dbReference type="ARBA" id="ARBA00022801"/>
    </source>
</evidence>
<keyword evidence="2" id="KW-0863">Zinc-finger</keyword>
<keyword evidence="1" id="KW-0378">Hydrolase</keyword>
<keyword evidence="3" id="KW-0175">Coiled coil</keyword>
<dbReference type="InterPro" id="IPR032466">
    <property type="entry name" value="Metal_Hydrolase"/>
</dbReference>
<dbReference type="InterPro" id="IPR001130">
    <property type="entry name" value="TatD-like"/>
</dbReference>
<dbReference type="OrthoDB" id="6079689at2759"/>
<keyword evidence="2" id="KW-0862">Zinc</keyword>
<dbReference type="SUPFAM" id="SSF51556">
    <property type="entry name" value="Metallo-dependent hydrolases"/>
    <property type="match status" value="1"/>
</dbReference>
<evidence type="ECO:0000313" key="6">
    <source>
        <dbReference type="Proteomes" id="UP000604046"/>
    </source>
</evidence>
<keyword evidence="6" id="KW-1185">Reference proteome</keyword>
<evidence type="ECO:0000259" key="4">
    <source>
        <dbReference type="PROSITE" id="PS50103"/>
    </source>
</evidence>
<dbReference type="SMART" id="SM00356">
    <property type="entry name" value="ZnF_C3H1"/>
    <property type="match status" value="1"/>
</dbReference>
<dbReference type="GO" id="GO:0008270">
    <property type="term" value="F:zinc ion binding"/>
    <property type="evidence" value="ECO:0007669"/>
    <property type="project" value="UniProtKB-KW"/>
</dbReference>
<dbReference type="PROSITE" id="PS50103">
    <property type="entry name" value="ZF_C3H1"/>
    <property type="match status" value="1"/>
</dbReference>
<dbReference type="InterPro" id="IPR018228">
    <property type="entry name" value="DNase_TatD-rel_CS"/>
</dbReference>
<feature type="coiled-coil region" evidence="3">
    <location>
        <begin position="91"/>
        <end position="118"/>
    </location>
</feature>
<proteinExistence type="predicted"/>
<evidence type="ECO:0000313" key="5">
    <source>
        <dbReference type="EMBL" id="CAE7304148.1"/>
    </source>
</evidence>
<dbReference type="EMBL" id="CAJNDS010002069">
    <property type="protein sequence ID" value="CAE7304148.1"/>
    <property type="molecule type" value="Genomic_DNA"/>
</dbReference>
<evidence type="ECO:0000256" key="3">
    <source>
        <dbReference type="SAM" id="Coils"/>
    </source>
</evidence>
<name>A0A812N8I4_9DINO</name>
<keyword evidence="2" id="KW-0479">Metal-binding</keyword>
<dbReference type="AlphaFoldDB" id="A0A812N8I4"/>
<dbReference type="Pfam" id="PF01026">
    <property type="entry name" value="TatD_DNase"/>
    <property type="match status" value="1"/>
</dbReference>
<dbReference type="Proteomes" id="UP000604046">
    <property type="component" value="Unassembled WGS sequence"/>
</dbReference>
<dbReference type="PROSITE" id="PS01090">
    <property type="entry name" value="TATD_2"/>
    <property type="match status" value="1"/>
</dbReference>
<evidence type="ECO:0000256" key="2">
    <source>
        <dbReference type="PROSITE-ProRule" id="PRU00723"/>
    </source>
</evidence>
<protein>
    <submittedName>
        <fullName evidence="5">TATDN2 protein</fullName>
    </submittedName>
</protein>
<feature type="zinc finger region" description="C3H1-type" evidence="2">
    <location>
        <begin position="257"/>
        <end position="283"/>
    </location>
</feature>
<gene>
    <name evidence="5" type="primary">TATDN2</name>
    <name evidence="5" type="ORF">SNAT2548_LOCUS15995</name>
</gene>
<dbReference type="CDD" id="cd01310">
    <property type="entry name" value="TatD_DNAse"/>
    <property type="match status" value="1"/>
</dbReference>
<accession>A0A812N8I4</accession>
<comment type="caution">
    <text evidence="5">The sequence shown here is derived from an EMBL/GenBank/DDBJ whole genome shotgun (WGS) entry which is preliminary data.</text>
</comment>
<dbReference type="PANTHER" id="PTHR46363">
    <property type="entry name" value="DEOXYRIBONUCLEASE TATDN2-RELATED"/>
    <property type="match status" value="1"/>
</dbReference>
<dbReference type="InterPro" id="IPR000571">
    <property type="entry name" value="Znf_CCCH"/>
</dbReference>
<reference evidence="5" key="1">
    <citation type="submission" date="2021-02" db="EMBL/GenBank/DDBJ databases">
        <authorList>
            <person name="Dougan E. K."/>
            <person name="Rhodes N."/>
            <person name="Thang M."/>
            <person name="Chan C."/>
        </authorList>
    </citation>
    <scope>NUCLEOTIDE SEQUENCE</scope>
</reference>
<sequence length="556" mass="62548">MVECESPRNLRLRLEAALQVLADGRARAVHGQEGLALLQRSLKDAEQRLGVDLREVQESTVEYAAMYAKNPEVLGGMLHLVFCLDLVHQWVQSRDDQIKEMEEKLQEAQRSMVQCTSLMDQLSLDVRSCSESLSDKTSEGLRSARPVLTSKAMGGSNQQAVGRAHGKNGIHARKPALSAALSAREDGMHQTDGTIADPAGNSGMPCVPSAFGILVARAALLAVCPLRQELRGFAYCDAHCHLDILLHNLRHGGFDWGSKERLCKNWLAGECWYKDCDYAHGEEELVPRQMLAQEHVEPYLCELQRRAARRNEPMLRSLITNCCELDAVEDTKLIIEVAEKLGLDSVYCTIGCHPHDYRDFSAEAEKRLRAEIQACGRRVVAVGECGLDYWKNYYEYLEPVERQQMLDVFARQIRMGIDFNLPVVVHARDADDDTLHVLKNTLPREHKVYIHAFQGTTAFLEEVLKIFPNSIFGVSSMVWCSEGAERITRSCPLDRMVLETDAPYLAPHPSDIPELAHKIGEMKGEKTSTVLRITTEVCQRFYGLQTPWSIRRYEGA</sequence>